<dbReference type="Pfam" id="PF00307">
    <property type="entry name" value="CH"/>
    <property type="match status" value="1"/>
</dbReference>
<dbReference type="Proteomes" id="UP000326396">
    <property type="component" value="Unassembled WGS sequence"/>
</dbReference>
<dbReference type="InterPro" id="IPR001752">
    <property type="entry name" value="Kinesin_motor_dom"/>
</dbReference>
<comment type="caution">
    <text evidence="11">The sequence shown here is derived from an EMBL/GenBank/DDBJ whole genome shotgun (WGS) entry which is preliminary data.</text>
</comment>
<dbReference type="CDD" id="cd21203">
    <property type="entry name" value="CH_AtKIN14-like"/>
    <property type="match status" value="1"/>
</dbReference>
<dbReference type="FunFam" id="3.40.850.10:FF:000044">
    <property type="entry name" value="p-loop containing nucleoside triphosphate hydrolases superfamily protein"/>
    <property type="match status" value="1"/>
</dbReference>
<feature type="region of interest" description="Disordered" evidence="8">
    <location>
        <begin position="463"/>
        <end position="499"/>
    </location>
</feature>
<dbReference type="InterPro" id="IPR027417">
    <property type="entry name" value="P-loop_NTPase"/>
</dbReference>
<dbReference type="PANTHER" id="PTHR47972:SF61">
    <property type="entry name" value="MINUS-END-DIRECTED KINESIN ATPASE"/>
    <property type="match status" value="1"/>
</dbReference>
<dbReference type="Gene3D" id="3.40.850.10">
    <property type="entry name" value="Kinesin motor domain"/>
    <property type="match status" value="1"/>
</dbReference>
<evidence type="ECO:0000256" key="5">
    <source>
        <dbReference type="ARBA" id="ARBA00023054"/>
    </source>
</evidence>
<keyword evidence="6 7" id="KW-0505">Motor protein</keyword>
<keyword evidence="2" id="KW-0493">Microtubule</keyword>
<feature type="binding site" evidence="7">
    <location>
        <begin position="756"/>
        <end position="763"/>
    </location>
    <ligand>
        <name>ATP</name>
        <dbReference type="ChEBI" id="CHEBI:30616"/>
    </ligand>
</feature>
<dbReference type="GO" id="GO:0005524">
    <property type="term" value="F:ATP binding"/>
    <property type="evidence" value="ECO:0007669"/>
    <property type="project" value="UniProtKB-UniRule"/>
</dbReference>
<dbReference type="PANTHER" id="PTHR47972">
    <property type="entry name" value="KINESIN-LIKE PROTEIN KLP-3"/>
    <property type="match status" value="1"/>
</dbReference>
<feature type="region of interest" description="Disordered" evidence="8">
    <location>
        <begin position="296"/>
        <end position="323"/>
    </location>
</feature>
<feature type="compositionally biased region" description="Basic and acidic residues" evidence="8">
    <location>
        <begin position="470"/>
        <end position="499"/>
    </location>
</feature>
<organism evidence="11 12">
    <name type="scientific">Mikania micrantha</name>
    <name type="common">bitter vine</name>
    <dbReference type="NCBI Taxonomy" id="192012"/>
    <lineage>
        <taxon>Eukaryota</taxon>
        <taxon>Viridiplantae</taxon>
        <taxon>Streptophyta</taxon>
        <taxon>Embryophyta</taxon>
        <taxon>Tracheophyta</taxon>
        <taxon>Spermatophyta</taxon>
        <taxon>Magnoliopsida</taxon>
        <taxon>eudicotyledons</taxon>
        <taxon>Gunneridae</taxon>
        <taxon>Pentapetalae</taxon>
        <taxon>asterids</taxon>
        <taxon>campanulids</taxon>
        <taxon>Asterales</taxon>
        <taxon>Asteraceae</taxon>
        <taxon>Asteroideae</taxon>
        <taxon>Heliantheae alliance</taxon>
        <taxon>Eupatorieae</taxon>
        <taxon>Mikania</taxon>
    </lineage>
</organism>
<evidence type="ECO:0000259" key="9">
    <source>
        <dbReference type="PROSITE" id="PS50021"/>
    </source>
</evidence>
<keyword evidence="5" id="KW-0175">Coiled coil</keyword>
<feature type="region of interest" description="Disordered" evidence="8">
    <location>
        <begin position="338"/>
        <end position="436"/>
    </location>
</feature>
<keyword evidence="3 7" id="KW-0547">Nucleotide-binding</keyword>
<dbReference type="PRINTS" id="PR00380">
    <property type="entry name" value="KINESINHEAVY"/>
</dbReference>
<dbReference type="PROSITE" id="PS50067">
    <property type="entry name" value="KINESIN_MOTOR_2"/>
    <property type="match status" value="1"/>
</dbReference>
<feature type="compositionally biased region" description="Polar residues" evidence="8">
    <location>
        <begin position="998"/>
        <end position="1008"/>
    </location>
</feature>
<name>A0A5N6LDR2_9ASTR</name>
<evidence type="ECO:0008006" key="13">
    <source>
        <dbReference type="Google" id="ProtNLM"/>
    </source>
</evidence>
<proteinExistence type="inferred from homology"/>
<dbReference type="AlphaFoldDB" id="A0A5N6LDR2"/>
<dbReference type="EMBL" id="SZYD01001480">
    <property type="protein sequence ID" value="KAD0683024.1"/>
    <property type="molecule type" value="Genomic_DNA"/>
</dbReference>
<dbReference type="InterPro" id="IPR027640">
    <property type="entry name" value="Kinesin-like_fam"/>
</dbReference>
<dbReference type="SMART" id="SM00033">
    <property type="entry name" value="CH"/>
    <property type="match status" value="1"/>
</dbReference>
<dbReference type="Gene3D" id="1.10.418.10">
    <property type="entry name" value="Calponin-like domain"/>
    <property type="match status" value="1"/>
</dbReference>
<dbReference type="OrthoDB" id="3176171at2759"/>
<evidence type="ECO:0000256" key="3">
    <source>
        <dbReference type="ARBA" id="ARBA00022741"/>
    </source>
</evidence>
<sequence>MTESEDAGIIMTSVDNDLDSELMTDDEDPTDRYDAARWLRKRVGVVAARDLPAEPSEEDFRQGLRSGIILCNVLNKIRSGSVPKVVNAPSALFSTPDASAQAAYCENVKNFLVAMEELGLPTFEPSDLEPEGEFSNVVDSVLAMKAYSETGSSDFTWTPRPSRGRKTFLRRNSEPAMNAFSRTQSVDIDQLLGSMDQYGDGDDLDEECDSGPLYMIVCDLLEDREEDDIPIIVENILNKVKEEFQSRLGLTNEDDNEVSTIKAPRSHSKVIMIHNLITKNILNNVKEESIQKSINENYSGGENNQPIKQQENSSIEDDRAAKERERIKREKELLALQEKAKKKEEDEKAAKEQERINREKELLALKEKAKKQEEDEKAAKEQERIDREKELLRLQEMAKKKEEDEKAAKEQERINREKELLEQKEKARKEEEERIKREKRELALKEKARKKEEARIKREKQILAQKAKAKKEEQERIRREKRELAKKEKARKREEERIRRDNLSLAQKEKAREEQERIKKEIELLALEEKAKEDEICAIESKRINREKELLEEEEKDRKEEEEEQEHIEREREKERARRKDEYRRRMNEYKKIQVNTPKQRELVGQQDKDLQELRSTISAAKTDVRSMQNNCQDEADSLGTHVETLCQAAAGYKKVLDENRKLYNQVQDLKGSIRVYCRVRPFLPGQENQVTSVDYIDDETVTIIVPSNSGREGRKASMFNKVFGPSATQEEVFSDTQPLIRSVLDGFNVCVFACGQTGAGKTYTLTGPEEPTPETMGVNYRALNDLFLISEERKNLMNYEISINMLEIYNDEIRDLLVTDGKICNPAKKGINVPDANLVPVSSTDEVMNLMNLCKKNRAADDHSSRAHSFLTAHVFGKDLTSGTTTRGCMHLVDLAGSEKLDTSDDEATHINTSLSALGDVLVALANKSSRVPYKACKLTQLLQDALGMQLLLLRFLFSTLEGGAGKSSDVRELKEQICYLKSALAKKESGDPQWQELVSSPRSGEQNGAFEDDQTDEKTKKQSAKGASVKKAAAGAVAAVKLGKQQTTLDPKKKKGK</sequence>
<evidence type="ECO:0000256" key="7">
    <source>
        <dbReference type="PROSITE-ProRule" id="PRU00283"/>
    </source>
</evidence>
<evidence type="ECO:0000313" key="12">
    <source>
        <dbReference type="Proteomes" id="UP000326396"/>
    </source>
</evidence>
<dbReference type="GO" id="GO:0007018">
    <property type="term" value="P:microtubule-based movement"/>
    <property type="evidence" value="ECO:0007669"/>
    <property type="project" value="InterPro"/>
</dbReference>
<gene>
    <name evidence="11" type="ORF">E3N88_43852</name>
</gene>
<dbReference type="Pfam" id="PF00225">
    <property type="entry name" value="Kinesin"/>
    <property type="match status" value="1"/>
</dbReference>
<feature type="domain" description="Calponin-homology (CH)" evidence="9">
    <location>
        <begin position="29"/>
        <end position="149"/>
    </location>
</feature>
<dbReference type="PROSITE" id="PS50021">
    <property type="entry name" value="CH"/>
    <property type="match status" value="1"/>
</dbReference>
<dbReference type="InterPro" id="IPR036961">
    <property type="entry name" value="Kinesin_motor_dom_sf"/>
</dbReference>
<protein>
    <recommendedName>
        <fullName evidence="13">Kinesin motor domain-containing protein</fullName>
    </recommendedName>
</protein>
<feature type="region of interest" description="Disordered" evidence="8">
    <location>
        <begin position="992"/>
        <end position="1032"/>
    </location>
</feature>
<evidence type="ECO:0000256" key="2">
    <source>
        <dbReference type="ARBA" id="ARBA00022701"/>
    </source>
</evidence>
<evidence type="ECO:0000256" key="1">
    <source>
        <dbReference type="ARBA" id="ARBA00010899"/>
    </source>
</evidence>
<dbReference type="SUPFAM" id="SSF47576">
    <property type="entry name" value="Calponin-homology domain, CH-domain"/>
    <property type="match status" value="1"/>
</dbReference>
<reference evidence="11 12" key="1">
    <citation type="submission" date="2019-05" db="EMBL/GenBank/DDBJ databases">
        <title>Mikania micrantha, genome provides insights into the molecular mechanism of rapid growth.</title>
        <authorList>
            <person name="Liu B."/>
        </authorList>
    </citation>
    <scope>NUCLEOTIDE SEQUENCE [LARGE SCALE GENOMIC DNA]</scope>
    <source>
        <strain evidence="11">NLD-2019</strain>
        <tissue evidence="11">Leaf</tissue>
    </source>
</reference>
<evidence type="ECO:0000259" key="10">
    <source>
        <dbReference type="PROSITE" id="PS50067"/>
    </source>
</evidence>
<evidence type="ECO:0000256" key="8">
    <source>
        <dbReference type="SAM" id="MobiDB-lite"/>
    </source>
</evidence>
<feature type="domain" description="Kinesin motor" evidence="10">
    <location>
        <begin position="673"/>
        <end position="949"/>
    </location>
</feature>
<evidence type="ECO:0000256" key="6">
    <source>
        <dbReference type="ARBA" id="ARBA00023175"/>
    </source>
</evidence>
<dbReference type="InterPro" id="IPR036872">
    <property type="entry name" value="CH_dom_sf"/>
</dbReference>
<dbReference type="SMART" id="SM00129">
    <property type="entry name" value="KISc"/>
    <property type="match status" value="1"/>
</dbReference>
<evidence type="ECO:0000256" key="4">
    <source>
        <dbReference type="ARBA" id="ARBA00022840"/>
    </source>
</evidence>
<dbReference type="SUPFAM" id="SSF52540">
    <property type="entry name" value="P-loop containing nucleoside triphosphate hydrolases"/>
    <property type="match status" value="1"/>
</dbReference>
<dbReference type="InterPro" id="IPR001715">
    <property type="entry name" value="CH_dom"/>
</dbReference>
<keyword evidence="12" id="KW-1185">Reference proteome</keyword>
<feature type="compositionally biased region" description="Acidic residues" evidence="8">
    <location>
        <begin position="550"/>
        <end position="566"/>
    </location>
</feature>
<keyword evidence="4 7" id="KW-0067">ATP-binding</keyword>
<dbReference type="GO" id="GO:0008017">
    <property type="term" value="F:microtubule binding"/>
    <property type="evidence" value="ECO:0007669"/>
    <property type="project" value="InterPro"/>
</dbReference>
<feature type="compositionally biased region" description="Polar residues" evidence="8">
    <location>
        <begin position="296"/>
        <end position="313"/>
    </location>
</feature>
<comment type="similarity">
    <text evidence="1">Belongs to the TRAFAC class myosin-kinesin ATPase superfamily. Kinesin family. KIN-14 subfamily.</text>
</comment>
<accession>A0A5N6LDR2</accession>
<dbReference type="GO" id="GO:0003777">
    <property type="term" value="F:microtubule motor activity"/>
    <property type="evidence" value="ECO:0007669"/>
    <property type="project" value="InterPro"/>
</dbReference>
<feature type="compositionally biased region" description="Basic and acidic residues" evidence="8">
    <location>
        <begin position="567"/>
        <end position="581"/>
    </location>
</feature>
<dbReference type="GO" id="GO:0005874">
    <property type="term" value="C:microtubule"/>
    <property type="evidence" value="ECO:0007669"/>
    <property type="project" value="UniProtKB-KW"/>
</dbReference>
<evidence type="ECO:0000313" key="11">
    <source>
        <dbReference type="EMBL" id="KAD0683024.1"/>
    </source>
</evidence>
<feature type="region of interest" description="Disordered" evidence="8">
    <location>
        <begin position="548"/>
        <end position="581"/>
    </location>
</feature>